<dbReference type="Proteomes" id="UP000092461">
    <property type="component" value="Unassembled WGS sequence"/>
</dbReference>
<evidence type="ECO:0000256" key="4">
    <source>
        <dbReference type="SAM" id="SignalP"/>
    </source>
</evidence>
<dbReference type="EMBL" id="GITU01009532">
    <property type="protein sequence ID" value="MBC1178235.1"/>
    <property type="molecule type" value="Transcribed_RNA"/>
</dbReference>
<dbReference type="PANTHER" id="PTHR24256">
    <property type="entry name" value="TRYPTASE-RELATED"/>
    <property type="match status" value="1"/>
</dbReference>
<keyword evidence="8" id="KW-1185">Reference proteome</keyword>
<keyword evidence="2" id="KW-0325">Glycoprotein</keyword>
<feature type="domain" description="Peptidase S1" evidence="5">
    <location>
        <begin position="82"/>
        <end position="314"/>
    </location>
</feature>
<dbReference type="GO" id="GO:0004252">
    <property type="term" value="F:serine-type endopeptidase activity"/>
    <property type="evidence" value="ECO:0007669"/>
    <property type="project" value="InterPro"/>
</dbReference>
<dbReference type="InterPro" id="IPR001254">
    <property type="entry name" value="Trypsin_dom"/>
</dbReference>
<evidence type="ECO:0000256" key="1">
    <source>
        <dbReference type="ARBA" id="ARBA00023157"/>
    </source>
</evidence>
<dbReference type="FunFam" id="2.40.10.10:FF:000068">
    <property type="entry name" value="transmembrane protease serine 2"/>
    <property type="match status" value="1"/>
</dbReference>
<keyword evidence="1" id="KW-1015">Disulfide bond</keyword>
<organism evidence="7 8">
    <name type="scientific">Lutzomyia longipalpis</name>
    <name type="common">Sand fly</name>
    <dbReference type="NCBI Taxonomy" id="7200"/>
    <lineage>
        <taxon>Eukaryota</taxon>
        <taxon>Metazoa</taxon>
        <taxon>Ecdysozoa</taxon>
        <taxon>Arthropoda</taxon>
        <taxon>Hexapoda</taxon>
        <taxon>Insecta</taxon>
        <taxon>Pterygota</taxon>
        <taxon>Neoptera</taxon>
        <taxon>Endopterygota</taxon>
        <taxon>Diptera</taxon>
        <taxon>Nematocera</taxon>
        <taxon>Psychodoidea</taxon>
        <taxon>Psychodidae</taxon>
        <taxon>Lutzomyia</taxon>
        <taxon>Lutzomyia</taxon>
    </lineage>
</organism>
<name>A0A1B0EWV6_LUTLO</name>
<dbReference type="PROSITE" id="PS50240">
    <property type="entry name" value="TRYPSIN_DOM"/>
    <property type="match status" value="1"/>
</dbReference>
<evidence type="ECO:0000313" key="7">
    <source>
        <dbReference type="EnsemblMetazoa" id="LLOJ003197-PA"/>
    </source>
</evidence>
<dbReference type="EMBL" id="AJWK01010324">
    <property type="status" value="NOT_ANNOTATED_CDS"/>
    <property type="molecule type" value="Genomic_DNA"/>
</dbReference>
<dbReference type="InterPro" id="IPR043504">
    <property type="entry name" value="Peptidase_S1_PA_chymotrypsin"/>
</dbReference>
<comment type="similarity">
    <text evidence="3">Belongs to the peptidase S1 family. CLIP subfamily.</text>
</comment>
<dbReference type="CDD" id="cd00190">
    <property type="entry name" value="Tryp_SPc"/>
    <property type="match status" value="1"/>
</dbReference>
<dbReference type="VEuPathDB" id="VectorBase:LLONM1_003889"/>
<evidence type="ECO:0000259" key="5">
    <source>
        <dbReference type="PROSITE" id="PS50240"/>
    </source>
</evidence>
<evidence type="ECO:0000313" key="8">
    <source>
        <dbReference type="Proteomes" id="UP000092461"/>
    </source>
</evidence>
<feature type="signal peptide" evidence="4">
    <location>
        <begin position="1"/>
        <end position="15"/>
    </location>
</feature>
<sequence>MKFFVILCLAVVALGADFEAPQTIPEDIIVDAVQPEVPEVIATTINWDHVLPVWNAPTFFDWFPILRRILTRDRDSEWNGYILGGSIAQPGQFPETVALLFHLPMAHAFCGGTLLSDKWVLTSAHCGGLSNTGIAILGAHEVQNNMEFGQVRMTFQNIVRHPHFNPTSFANDISLVELDHPVAFTWRVAPARLPTVRNANSNWFNQRTLVSGWGSRKDTISTQHRYIRAQVLPRLTCTVSYPGMFHQTSLCTPGNERSPCQGDSGAGLSIIEADGLKTTIGVLSFGSGLGCFSGRPAVYTNVAPYLMWIRDVANITIRENF</sequence>
<dbReference type="InterPro" id="IPR009003">
    <property type="entry name" value="Peptidase_S1_PA"/>
</dbReference>
<reference evidence="8" key="1">
    <citation type="submission" date="2012-05" db="EMBL/GenBank/DDBJ databases">
        <title>Whole Genome Assembly of Lutzomyia longipalpis.</title>
        <authorList>
            <person name="Richards S."/>
            <person name="Qu C."/>
            <person name="Dillon R."/>
            <person name="Worley K."/>
            <person name="Scherer S."/>
            <person name="Batterton M."/>
            <person name="Taylor A."/>
            <person name="Hawes A."/>
            <person name="Hernandez B."/>
            <person name="Kovar C."/>
            <person name="Mandapat C."/>
            <person name="Pham C."/>
            <person name="Qu C."/>
            <person name="Jing C."/>
            <person name="Bess C."/>
            <person name="Bandaranaike D."/>
            <person name="Ngo D."/>
            <person name="Ongeri F."/>
            <person name="Arias F."/>
            <person name="Lara F."/>
            <person name="Weissenberger G."/>
            <person name="Kamau G."/>
            <person name="Han H."/>
            <person name="Shen H."/>
            <person name="Dinh H."/>
            <person name="Khalil I."/>
            <person name="Jones J."/>
            <person name="Shafer J."/>
            <person name="Jayaseelan J."/>
            <person name="Quiroz J."/>
            <person name="Blankenburg K."/>
            <person name="Nguyen L."/>
            <person name="Jackson L."/>
            <person name="Francisco L."/>
            <person name="Tang L.-Y."/>
            <person name="Pu L.-L."/>
            <person name="Perales L."/>
            <person name="Lorensuhewa L."/>
            <person name="Munidasa M."/>
            <person name="Coyle M."/>
            <person name="Taylor M."/>
            <person name="Puazo M."/>
            <person name="Firestine M."/>
            <person name="Scheel M."/>
            <person name="Javaid M."/>
            <person name="Wang M."/>
            <person name="Li M."/>
            <person name="Tabassum N."/>
            <person name="Saada N."/>
            <person name="Osuji N."/>
            <person name="Aqrawi P."/>
            <person name="Fu Q."/>
            <person name="Thornton R."/>
            <person name="Raj R."/>
            <person name="Goodspeed R."/>
            <person name="Mata R."/>
            <person name="Najjar R."/>
            <person name="Gubbala S."/>
            <person name="Lee S."/>
            <person name="Denson S."/>
            <person name="Patil S."/>
            <person name="Macmil S."/>
            <person name="Qi S."/>
            <person name="Matskevitch T."/>
            <person name="Palculict T."/>
            <person name="Mathew T."/>
            <person name="Vee V."/>
            <person name="Velamala V."/>
            <person name="Korchina V."/>
            <person name="Cai W."/>
            <person name="Liu W."/>
            <person name="Dai W."/>
            <person name="Zou X."/>
            <person name="Zhu Y."/>
            <person name="Zhang Y."/>
            <person name="Wu Y.-Q."/>
            <person name="Xin Y."/>
            <person name="Nazarath L."/>
            <person name="Kovar C."/>
            <person name="Han Y."/>
            <person name="Muzny D."/>
            <person name="Gibbs R."/>
        </authorList>
    </citation>
    <scope>NUCLEOTIDE SEQUENCE [LARGE SCALE GENOMIC DNA]</scope>
    <source>
        <strain evidence="8">Jacobina</strain>
    </source>
</reference>
<dbReference type="VEuPathDB" id="VectorBase:LLOJ003197"/>
<reference evidence="7" key="3">
    <citation type="submission" date="2020-05" db="UniProtKB">
        <authorList>
            <consortium name="EnsemblMetazoa"/>
        </authorList>
    </citation>
    <scope>IDENTIFICATION</scope>
    <source>
        <strain evidence="7">Jacobina</strain>
    </source>
</reference>
<reference evidence="6" key="2">
    <citation type="journal article" date="2020" name="BMC">
        <title>Leishmania infection induces a limited differential gene expression in the sand fly midgut.</title>
        <authorList>
            <person name="Coutinho-Abreu I.V."/>
            <person name="Serafim T.D."/>
            <person name="Meneses C."/>
            <person name="Kamhawi S."/>
            <person name="Oliveira F."/>
            <person name="Valenzuela J.G."/>
        </authorList>
    </citation>
    <scope>NUCLEOTIDE SEQUENCE</scope>
    <source>
        <strain evidence="6">Jacobina</strain>
        <tissue evidence="6">Midgut</tissue>
    </source>
</reference>
<accession>A0A1B0EWV6</accession>
<dbReference type="PRINTS" id="PR00722">
    <property type="entry name" value="CHYMOTRYPSIN"/>
</dbReference>
<dbReference type="InterPro" id="IPR051487">
    <property type="entry name" value="Ser/Thr_Proteases_Immune/Dev"/>
</dbReference>
<evidence type="ECO:0000256" key="3">
    <source>
        <dbReference type="ARBA" id="ARBA00024195"/>
    </source>
</evidence>
<keyword evidence="4" id="KW-0732">Signal</keyword>
<evidence type="ECO:0000313" key="6">
    <source>
        <dbReference type="EMBL" id="MBC1178235.1"/>
    </source>
</evidence>
<feature type="chain" id="PRO_5044555605" evidence="4">
    <location>
        <begin position="16"/>
        <end position="321"/>
    </location>
</feature>
<dbReference type="GO" id="GO:0006508">
    <property type="term" value="P:proteolysis"/>
    <property type="evidence" value="ECO:0007669"/>
    <property type="project" value="InterPro"/>
</dbReference>
<dbReference type="InterPro" id="IPR001314">
    <property type="entry name" value="Peptidase_S1A"/>
</dbReference>
<dbReference type="Pfam" id="PF00089">
    <property type="entry name" value="Trypsin"/>
    <property type="match status" value="1"/>
</dbReference>
<dbReference type="Gene3D" id="2.40.10.10">
    <property type="entry name" value="Trypsin-like serine proteases"/>
    <property type="match status" value="1"/>
</dbReference>
<proteinExistence type="inferred from homology"/>
<dbReference type="AlphaFoldDB" id="A0A1B0EWV6"/>
<dbReference type="EnsemblMetazoa" id="LLOJ003197-RA">
    <property type="protein sequence ID" value="LLOJ003197-PA"/>
    <property type="gene ID" value="LLOJ003197"/>
</dbReference>
<evidence type="ECO:0000256" key="2">
    <source>
        <dbReference type="ARBA" id="ARBA00023180"/>
    </source>
</evidence>
<dbReference type="SUPFAM" id="SSF50494">
    <property type="entry name" value="Trypsin-like serine proteases"/>
    <property type="match status" value="1"/>
</dbReference>
<dbReference type="SMART" id="SM00020">
    <property type="entry name" value="Tryp_SPc"/>
    <property type="match status" value="1"/>
</dbReference>
<protein>
    <submittedName>
        <fullName evidence="6">Putative trypsin</fullName>
    </submittedName>
</protein>